<evidence type="ECO:0000313" key="3">
    <source>
        <dbReference type="Proteomes" id="UP000268658"/>
    </source>
</evidence>
<dbReference type="KEGG" id="avc:NCTC10951_01721"/>
<feature type="compositionally biased region" description="Polar residues" evidence="1">
    <location>
        <begin position="69"/>
        <end position="85"/>
    </location>
</feature>
<proteinExistence type="predicted"/>
<evidence type="ECO:0000256" key="1">
    <source>
        <dbReference type="SAM" id="MobiDB-lite"/>
    </source>
</evidence>
<dbReference type="EMBL" id="LR134477">
    <property type="protein sequence ID" value="VEI16525.1"/>
    <property type="molecule type" value="Genomic_DNA"/>
</dbReference>
<accession>A0A448PLM0</accession>
<dbReference type="AlphaFoldDB" id="A0A448PLM0"/>
<sequence>MTAVEIVTGTNGSPRLVGLAHFAGSRGQVSTTFLYDPTYLADGGANIDPALSLVPGAQYHPSLPGVLGSSPTADSGGSAPCSTST</sequence>
<gene>
    <name evidence="2" type="ORF">NCTC10951_01721</name>
</gene>
<dbReference type="RefSeq" id="WP_232022951.1">
    <property type="nucleotide sequence ID" value="NZ_JASPER010000018.1"/>
</dbReference>
<feature type="region of interest" description="Disordered" evidence="1">
    <location>
        <begin position="65"/>
        <end position="85"/>
    </location>
</feature>
<reference evidence="2 3" key="1">
    <citation type="submission" date="2018-12" db="EMBL/GenBank/DDBJ databases">
        <authorList>
            <consortium name="Pathogen Informatics"/>
        </authorList>
    </citation>
    <scope>NUCLEOTIDE SEQUENCE [LARGE SCALE GENOMIC DNA]</scope>
    <source>
        <strain evidence="2 3">NCTC10951</strain>
    </source>
</reference>
<evidence type="ECO:0000313" key="2">
    <source>
        <dbReference type="EMBL" id="VEI16525.1"/>
    </source>
</evidence>
<dbReference type="Proteomes" id="UP000268658">
    <property type="component" value="Chromosome"/>
</dbReference>
<protein>
    <submittedName>
        <fullName evidence="2">Uncharacterized protein</fullName>
    </submittedName>
</protein>
<name>A0A448PLM0_ACTVI</name>
<organism evidence="2 3">
    <name type="scientific">Actinomyces viscosus</name>
    <dbReference type="NCBI Taxonomy" id="1656"/>
    <lineage>
        <taxon>Bacteria</taxon>
        <taxon>Bacillati</taxon>
        <taxon>Actinomycetota</taxon>
        <taxon>Actinomycetes</taxon>
        <taxon>Actinomycetales</taxon>
        <taxon>Actinomycetaceae</taxon>
        <taxon>Actinomyces</taxon>
    </lineage>
</organism>